<protein>
    <recommendedName>
        <fullName evidence="4">Carboxypeptidase regulatory-like domain-containing protein</fullName>
    </recommendedName>
</protein>
<reference evidence="2" key="1">
    <citation type="submission" date="2021-11" db="EMBL/GenBank/DDBJ databases">
        <title>Genome sequence.</title>
        <authorList>
            <person name="Sun Q."/>
        </authorList>
    </citation>
    <scope>NUCLEOTIDE SEQUENCE</scope>
    <source>
        <strain evidence="2">JC732</strain>
    </source>
</reference>
<dbReference type="AlphaFoldDB" id="A0A9X1SLF1"/>
<name>A0A9X1SLF1_9BACT</name>
<dbReference type="Proteomes" id="UP001139103">
    <property type="component" value="Unassembled WGS sequence"/>
</dbReference>
<keyword evidence="1" id="KW-0732">Signal</keyword>
<dbReference type="PROSITE" id="PS51257">
    <property type="entry name" value="PROKAR_LIPOPROTEIN"/>
    <property type="match status" value="1"/>
</dbReference>
<dbReference type="RefSeq" id="WP_230221919.1">
    <property type="nucleotide sequence ID" value="NZ_JAJKFT010000010.1"/>
</dbReference>
<feature type="signal peptide" evidence="1">
    <location>
        <begin position="1"/>
        <end position="24"/>
    </location>
</feature>
<proteinExistence type="predicted"/>
<evidence type="ECO:0000313" key="2">
    <source>
        <dbReference type="EMBL" id="MCC9630629.1"/>
    </source>
</evidence>
<sequence length="144" mass="15071">MRTPGFFLTLICGACLLLSVGCGGAPSDAHSVTGKVHNGGELLKVANAEIGVGKVEVTFYRVNEAGKPDESNPMSAIVDPATGEFRPGGPTGAGLPNGTYKVAVRQWDPYPEVDVLKGKFDAAHTPIELVVDGTKTLDIDLSKY</sequence>
<evidence type="ECO:0000313" key="3">
    <source>
        <dbReference type="Proteomes" id="UP001139103"/>
    </source>
</evidence>
<evidence type="ECO:0008006" key="4">
    <source>
        <dbReference type="Google" id="ProtNLM"/>
    </source>
</evidence>
<gene>
    <name evidence="2" type="ORF">LOC68_19720</name>
</gene>
<accession>A0A9X1SLF1</accession>
<dbReference type="EMBL" id="JAJKFT010000010">
    <property type="protein sequence ID" value="MCC9630629.1"/>
    <property type="molecule type" value="Genomic_DNA"/>
</dbReference>
<organism evidence="2 3">
    <name type="scientific">Blastopirellula sediminis</name>
    <dbReference type="NCBI Taxonomy" id="2894196"/>
    <lineage>
        <taxon>Bacteria</taxon>
        <taxon>Pseudomonadati</taxon>
        <taxon>Planctomycetota</taxon>
        <taxon>Planctomycetia</taxon>
        <taxon>Pirellulales</taxon>
        <taxon>Pirellulaceae</taxon>
        <taxon>Blastopirellula</taxon>
    </lineage>
</organism>
<comment type="caution">
    <text evidence="2">The sequence shown here is derived from an EMBL/GenBank/DDBJ whole genome shotgun (WGS) entry which is preliminary data.</text>
</comment>
<keyword evidence="3" id="KW-1185">Reference proteome</keyword>
<feature type="chain" id="PRO_5040899540" description="Carboxypeptidase regulatory-like domain-containing protein" evidence="1">
    <location>
        <begin position="25"/>
        <end position="144"/>
    </location>
</feature>
<evidence type="ECO:0000256" key="1">
    <source>
        <dbReference type="SAM" id="SignalP"/>
    </source>
</evidence>